<dbReference type="RefSeq" id="WP_109907197.1">
    <property type="nucleotide sequence ID" value="NZ_QGLE01000010.1"/>
</dbReference>
<dbReference type="Gene3D" id="2.60.120.10">
    <property type="entry name" value="Jelly Rolls"/>
    <property type="match status" value="1"/>
</dbReference>
<dbReference type="SUPFAM" id="SSF51182">
    <property type="entry name" value="RmlC-like cupins"/>
    <property type="match status" value="1"/>
</dbReference>
<dbReference type="Gene3D" id="1.10.10.1320">
    <property type="entry name" value="Anti-sigma factor, zinc-finger domain"/>
    <property type="match status" value="1"/>
</dbReference>
<comment type="caution">
    <text evidence="2">The sequence shown here is derived from an EMBL/GenBank/DDBJ whole genome shotgun (WGS) entry which is preliminary data.</text>
</comment>
<dbReference type="AlphaFoldDB" id="A0A317DZQ5"/>
<feature type="domain" description="ChrR-like cupin" evidence="1">
    <location>
        <begin position="114"/>
        <end position="204"/>
    </location>
</feature>
<protein>
    <recommendedName>
        <fullName evidence="1">ChrR-like cupin domain-containing protein</fullName>
    </recommendedName>
</protein>
<accession>A0A317DZQ5</accession>
<proteinExistence type="predicted"/>
<organism evidence="2 3">
    <name type="scientific">Zavarzinia aquatilis</name>
    <dbReference type="NCBI Taxonomy" id="2211142"/>
    <lineage>
        <taxon>Bacteria</taxon>
        <taxon>Pseudomonadati</taxon>
        <taxon>Pseudomonadota</taxon>
        <taxon>Alphaproteobacteria</taxon>
        <taxon>Rhodospirillales</taxon>
        <taxon>Zavarziniaceae</taxon>
        <taxon>Zavarzinia</taxon>
    </lineage>
</organism>
<evidence type="ECO:0000259" key="1">
    <source>
        <dbReference type="Pfam" id="PF12973"/>
    </source>
</evidence>
<evidence type="ECO:0000313" key="2">
    <source>
        <dbReference type="EMBL" id="PWR20199.1"/>
    </source>
</evidence>
<keyword evidence="3" id="KW-1185">Reference proteome</keyword>
<dbReference type="InterPro" id="IPR014710">
    <property type="entry name" value="RmlC-like_jellyroll"/>
</dbReference>
<name>A0A317DZQ5_9PROT</name>
<dbReference type="NCBIfam" id="TIGR02451">
    <property type="entry name" value="anti_sig_ChrR"/>
    <property type="match status" value="1"/>
</dbReference>
<dbReference type="EMBL" id="QGLE01000010">
    <property type="protein sequence ID" value="PWR20199.1"/>
    <property type="molecule type" value="Genomic_DNA"/>
</dbReference>
<reference evidence="2 3" key="1">
    <citation type="submission" date="2018-05" db="EMBL/GenBank/DDBJ databases">
        <title>Zavarzinia sp. HR-AS.</title>
        <authorList>
            <person name="Lee Y."/>
            <person name="Jeon C.O."/>
        </authorList>
    </citation>
    <scope>NUCLEOTIDE SEQUENCE [LARGE SCALE GENOMIC DNA]</scope>
    <source>
        <strain evidence="2 3">HR-AS</strain>
    </source>
</reference>
<sequence length="225" mass="23743">MPSHHLPAELLLDHAAGTLDPALAVLVEGHIALCRQCRAEAGGFMAVGGALLDTIEPVAMSDGALDRLMARIDAGDGGWESYRRPEGTVVSGPADPLIDVLPPALRPLGRRSLARAPWRRLVPGVKVLDLDVPTGGRGSAQILRVDAGKGVPRHTHLGNEYTLVLSGAFNDHAGRFARGDLQITDPSVKHKPIAEPGETCMVLAVTDAPLRLTGALGFIQRSLGY</sequence>
<evidence type="ECO:0000313" key="3">
    <source>
        <dbReference type="Proteomes" id="UP000245461"/>
    </source>
</evidence>
<gene>
    <name evidence="2" type="ORF">DKG74_16085</name>
</gene>
<dbReference type="InterPro" id="IPR025979">
    <property type="entry name" value="ChrR-like_cupin_dom"/>
</dbReference>
<dbReference type="Pfam" id="PF12973">
    <property type="entry name" value="Cupin_7"/>
    <property type="match status" value="1"/>
</dbReference>
<dbReference type="CDD" id="cd20301">
    <property type="entry name" value="cupin_ChrR"/>
    <property type="match status" value="1"/>
</dbReference>
<dbReference type="InterPro" id="IPR041916">
    <property type="entry name" value="Anti_sigma_zinc_sf"/>
</dbReference>
<dbReference type="Proteomes" id="UP000245461">
    <property type="component" value="Unassembled WGS sequence"/>
</dbReference>
<dbReference type="InterPro" id="IPR011051">
    <property type="entry name" value="RmlC_Cupin_sf"/>
</dbReference>
<dbReference type="InterPro" id="IPR012807">
    <property type="entry name" value="Anti-sigma_ChrR"/>
</dbReference>
<dbReference type="OrthoDB" id="2988517at2"/>